<keyword evidence="2" id="KW-1185">Reference proteome</keyword>
<dbReference type="EMBL" id="BTPE01000025">
    <property type="protein sequence ID" value="GMQ35709.1"/>
    <property type="molecule type" value="Genomic_DNA"/>
</dbReference>
<organism evidence="1 2">
    <name type="scientific">Algoriphagus taiwanensis</name>
    <dbReference type="NCBI Taxonomy" id="1445656"/>
    <lineage>
        <taxon>Bacteria</taxon>
        <taxon>Pseudomonadati</taxon>
        <taxon>Bacteroidota</taxon>
        <taxon>Cytophagia</taxon>
        <taxon>Cytophagales</taxon>
        <taxon>Cyclobacteriaceae</taxon>
        <taxon>Algoriphagus</taxon>
    </lineage>
</organism>
<sequence length="64" mass="7203">MAIEILTLTGSSLAVWDLQSRTLVHGFVIHLLVILLLQKQDLGLFASYRLCEGHFLFSHTPKLP</sequence>
<accession>A0ABQ6Q6A0</accession>
<reference evidence="1 2" key="1">
    <citation type="submission" date="2023-08" db="EMBL/GenBank/DDBJ databases">
        <title>Draft genome sequence of Algoriphagus taiwanensis.</title>
        <authorList>
            <person name="Takatani N."/>
            <person name="Hosokawa M."/>
            <person name="Sawabe T."/>
        </authorList>
    </citation>
    <scope>NUCLEOTIDE SEQUENCE [LARGE SCALE GENOMIC DNA]</scope>
    <source>
        <strain evidence="1 2">JCM 19755</strain>
    </source>
</reference>
<protein>
    <submittedName>
        <fullName evidence="1">Uncharacterized protein</fullName>
    </submittedName>
</protein>
<gene>
    <name evidence="1" type="ORF">Ataiwa_39820</name>
</gene>
<proteinExistence type="predicted"/>
<comment type="caution">
    <text evidence="1">The sequence shown here is derived from an EMBL/GenBank/DDBJ whole genome shotgun (WGS) entry which is preliminary data.</text>
</comment>
<evidence type="ECO:0000313" key="2">
    <source>
        <dbReference type="Proteomes" id="UP001307705"/>
    </source>
</evidence>
<evidence type="ECO:0000313" key="1">
    <source>
        <dbReference type="EMBL" id="GMQ35709.1"/>
    </source>
</evidence>
<dbReference type="Proteomes" id="UP001307705">
    <property type="component" value="Unassembled WGS sequence"/>
</dbReference>
<name>A0ABQ6Q6A0_9BACT</name>